<sequence>MRKDLTVAPTLALLIASTGSAFAADLPSRKEAYIPPPPPPPLWTGFYAGLNAGYGFGANGNVYNSPVYTSPAISSFDSSENGPIIFPAALMGNRTGSLNDIISLSNLAANAGVASVNQHGFIGGGQIGYNFQWGQSFVIGIEADIQGAGIRGTGQSSGAAALSASGPYSTTTATSVGMSRINAGVDWLGTVRGRIGYLFTPTLLVYATGGLSYGGVHADVTNYATTALTTNYDLSRGLRVVPVFSLAPDATYTFFGGGQRSSTLVGWNAGGGLEWMFSPNWSVKAEAFYWDLGNLNLPTASVAAAPVSGNRFGGYQAATSIGYTRVNYAGVVARAGLNYHFNWGSLLH</sequence>
<dbReference type="InterPro" id="IPR011250">
    <property type="entry name" value="OMP/PagP_B-barrel"/>
</dbReference>
<reference evidence="1" key="1">
    <citation type="submission" date="2023-07" db="EMBL/GenBank/DDBJ databases">
        <authorList>
            <person name="Pelsma A.J. K."/>
        </authorList>
    </citation>
    <scope>NUCLEOTIDE SEQUENCE</scope>
</reference>
<dbReference type="InterPro" id="IPR051692">
    <property type="entry name" value="OMP-like"/>
</dbReference>
<dbReference type="AlphaFoldDB" id="A0AA48M404"/>
<protein>
    <recommendedName>
        <fullName evidence="2">Outer membrane protein beta-barrel domain-containing protein</fullName>
    </recommendedName>
</protein>
<name>A0AA48M404_9ZZZZ</name>
<dbReference type="Gene3D" id="2.40.160.20">
    <property type="match status" value="1"/>
</dbReference>
<dbReference type="PANTHER" id="PTHR34001:SF3">
    <property type="entry name" value="BLL7405 PROTEIN"/>
    <property type="match status" value="1"/>
</dbReference>
<evidence type="ECO:0008006" key="2">
    <source>
        <dbReference type="Google" id="ProtNLM"/>
    </source>
</evidence>
<accession>A0AA48M404</accession>
<organism evidence="1">
    <name type="scientific">freshwater sediment metagenome</name>
    <dbReference type="NCBI Taxonomy" id="556182"/>
    <lineage>
        <taxon>unclassified sequences</taxon>
        <taxon>metagenomes</taxon>
        <taxon>ecological metagenomes</taxon>
    </lineage>
</organism>
<evidence type="ECO:0000313" key="1">
    <source>
        <dbReference type="EMBL" id="CAJ0889085.1"/>
    </source>
</evidence>
<dbReference type="PANTHER" id="PTHR34001">
    <property type="entry name" value="BLL7405 PROTEIN"/>
    <property type="match status" value="1"/>
</dbReference>
<dbReference type="SUPFAM" id="SSF56925">
    <property type="entry name" value="OMPA-like"/>
    <property type="match status" value="1"/>
</dbReference>
<proteinExistence type="predicted"/>
<gene>
    <name evidence="1" type="ORF">AMST5_03933</name>
</gene>
<dbReference type="EMBL" id="OY288114">
    <property type="protein sequence ID" value="CAJ0889085.1"/>
    <property type="molecule type" value="Genomic_DNA"/>
</dbReference>